<dbReference type="AlphaFoldDB" id="A0A3L8DHC0"/>
<comment type="caution">
    <text evidence="2">The sequence shown here is derived from an EMBL/GenBank/DDBJ whole genome shotgun (WGS) entry which is preliminary data.</text>
</comment>
<feature type="compositionally biased region" description="Basic and acidic residues" evidence="1">
    <location>
        <begin position="1"/>
        <end position="17"/>
    </location>
</feature>
<name>A0A3L8DHC0_OOCBI</name>
<organism evidence="2 3">
    <name type="scientific">Ooceraea biroi</name>
    <name type="common">Clonal raider ant</name>
    <name type="synonym">Cerapachys biroi</name>
    <dbReference type="NCBI Taxonomy" id="2015173"/>
    <lineage>
        <taxon>Eukaryota</taxon>
        <taxon>Metazoa</taxon>
        <taxon>Ecdysozoa</taxon>
        <taxon>Arthropoda</taxon>
        <taxon>Hexapoda</taxon>
        <taxon>Insecta</taxon>
        <taxon>Pterygota</taxon>
        <taxon>Neoptera</taxon>
        <taxon>Endopterygota</taxon>
        <taxon>Hymenoptera</taxon>
        <taxon>Apocrita</taxon>
        <taxon>Aculeata</taxon>
        <taxon>Formicoidea</taxon>
        <taxon>Formicidae</taxon>
        <taxon>Dorylinae</taxon>
        <taxon>Ooceraea</taxon>
    </lineage>
</organism>
<proteinExistence type="predicted"/>
<dbReference type="EMBL" id="QOIP01000008">
    <property type="protein sequence ID" value="RLU19845.1"/>
    <property type="molecule type" value="Genomic_DNA"/>
</dbReference>
<protein>
    <submittedName>
        <fullName evidence="2">Uncharacterized protein</fullName>
    </submittedName>
</protein>
<gene>
    <name evidence="2" type="ORF">DMN91_008404</name>
</gene>
<evidence type="ECO:0000313" key="3">
    <source>
        <dbReference type="Proteomes" id="UP000279307"/>
    </source>
</evidence>
<feature type="region of interest" description="Disordered" evidence="1">
    <location>
        <begin position="1"/>
        <end position="29"/>
    </location>
</feature>
<sequence length="47" mass="5491">MANHEEDKSESSEMEVEKEGEEPEDPDKILVIDPNSEVCHRFIKYIN</sequence>
<dbReference type="Proteomes" id="UP000279307">
    <property type="component" value="Chromosome 8"/>
</dbReference>
<accession>A0A3L8DHC0</accession>
<reference evidence="2 3" key="1">
    <citation type="journal article" date="2018" name="Genome Res.">
        <title>The genomic architecture and molecular evolution of ant odorant receptors.</title>
        <authorList>
            <person name="McKenzie S.K."/>
            <person name="Kronauer D.J.C."/>
        </authorList>
    </citation>
    <scope>NUCLEOTIDE SEQUENCE [LARGE SCALE GENOMIC DNA]</scope>
    <source>
        <strain evidence="2">Clonal line C1</strain>
    </source>
</reference>
<evidence type="ECO:0000313" key="2">
    <source>
        <dbReference type="EMBL" id="RLU19845.1"/>
    </source>
</evidence>
<evidence type="ECO:0000256" key="1">
    <source>
        <dbReference type="SAM" id="MobiDB-lite"/>
    </source>
</evidence>